<name>A0ABW3ZJS7_9RHOB</name>
<dbReference type="Proteomes" id="UP001597135">
    <property type="component" value="Unassembled WGS sequence"/>
</dbReference>
<gene>
    <name evidence="1" type="ORF">ACFQ4E_13150</name>
</gene>
<reference evidence="2" key="1">
    <citation type="journal article" date="2019" name="Int. J. Syst. Evol. Microbiol.">
        <title>The Global Catalogue of Microorganisms (GCM) 10K type strain sequencing project: providing services to taxonomists for standard genome sequencing and annotation.</title>
        <authorList>
            <consortium name="The Broad Institute Genomics Platform"/>
            <consortium name="The Broad Institute Genome Sequencing Center for Infectious Disease"/>
            <person name="Wu L."/>
            <person name="Ma J."/>
        </authorList>
    </citation>
    <scope>NUCLEOTIDE SEQUENCE [LARGE SCALE GENOMIC DNA]</scope>
    <source>
        <strain evidence="2">CCUG 62953</strain>
    </source>
</reference>
<evidence type="ECO:0000313" key="2">
    <source>
        <dbReference type="Proteomes" id="UP001597135"/>
    </source>
</evidence>
<protein>
    <recommendedName>
        <fullName evidence="3">DUF4274 domain-containing protein</fullName>
    </recommendedName>
</protein>
<keyword evidence="2" id="KW-1185">Reference proteome</keyword>
<sequence length="200" mass="22374">MTTFETFDWESGDTDTAIALVREGTTRQINQLGRFYNWDYAPVEVLGAVLDRPDCSLGTALTIFVAAEPGYYEAFAPDGAGCPSPQIFAFLVRLRDRINAGDFVDDPEDSPEHPWLLTRYLSSEDGPERMFTLDPARVSGALSRPSRDAARQEDGHVFELHSALDLFATMRATQAGIEVELDARRGPLARLFRRLFGRNR</sequence>
<comment type="caution">
    <text evidence="1">The sequence shown here is derived from an EMBL/GenBank/DDBJ whole genome shotgun (WGS) entry which is preliminary data.</text>
</comment>
<accession>A0ABW3ZJS7</accession>
<dbReference type="EMBL" id="JBHTMU010000023">
    <property type="protein sequence ID" value="MFD1343369.1"/>
    <property type="molecule type" value="Genomic_DNA"/>
</dbReference>
<evidence type="ECO:0000313" key="1">
    <source>
        <dbReference type="EMBL" id="MFD1343369.1"/>
    </source>
</evidence>
<proteinExistence type="predicted"/>
<organism evidence="1 2">
    <name type="scientific">Litorisediminicola beolgyonensis</name>
    <dbReference type="NCBI Taxonomy" id="1173614"/>
    <lineage>
        <taxon>Bacteria</taxon>
        <taxon>Pseudomonadati</taxon>
        <taxon>Pseudomonadota</taxon>
        <taxon>Alphaproteobacteria</taxon>
        <taxon>Rhodobacterales</taxon>
        <taxon>Paracoccaceae</taxon>
        <taxon>Litorisediminicola</taxon>
    </lineage>
</organism>
<dbReference type="RefSeq" id="WP_386804271.1">
    <property type="nucleotide sequence ID" value="NZ_JBHTMU010000023.1"/>
</dbReference>
<evidence type="ECO:0008006" key="3">
    <source>
        <dbReference type="Google" id="ProtNLM"/>
    </source>
</evidence>